<organism evidence="1 2">
    <name type="scientific">Candidatus Limivivens merdigallinarum</name>
    <dbReference type="NCBI Taxonomy" id="2840859"/>
    <lineage>
        <taxon>Bacteria</taxon>
        <taxon>Bacillati</taxon>
        <taxon>Bacillota</taxon>
        <taxon>Clostridia</taxon>
        <taxon>Lachnospirales</taxon>
        <taxon>Lachnospiraceae</taxon>
        <taxon>Lachnospiraceae incertae sedis</taxon>
        <taxon>Candidatus Limivivens</taxon>
    </lineage>
</organism>
<reference evidence="1" key="2">
    <citation type="journal article" date="2021" name="PeerJ">
        <title>Extensive microbial diversity within the chicken gut microbiome revealed by metagenomics and culture.</title>
        <authorList>
            <person name="Gilroy R."/>
            <person name="Ravi A."/>
            <person name="Getino M."/>
            <person name="Pursley I."/>
            <person name="Horton D.L."/>
            <person name="Alikhan N.F."/>
            <person name="Baker D."/>
            <person name="Gharbi K."/>
            <person name="Hall N."/>
            <person name="Watson M."/>
            <person name="Adriaenssens E.M."/>
            <person name="Foster-Nyarko E."/>
            <person name="Jarju S."/>
            <person name="Secka A."/>
            <person name="Antonio M."/>
            <person name="Oren A."/>
            <person name="Chaudhuri R.R."/>
            <person name="La Ragione R."/>
            <person name="Hildebrand F."/>
            <person name="Pallen M.J."/>
        </authorList>
    </citation>
    <scope>NUCLEOTIDE SEQUENCE</scope>
    <source>
        <strain evidence="1">ChiSjej3B21-11622</strain>
    </source>
</reference>
<dbReference type="AlphaFoldDB" id="A0A9D0ZWV1"/>
<accession>A0A9D0ZWV1</accession>
<proteinExistence type="predicted"/>
<sequence>MDKVYDVTIREVREKTVAVKASSKEEAERGCRMYGPGTSEYDIQSVQYEAVERESEKVFEIEIRKSCTIRKSIPAHSREEAVERVEILYADGGFDDEFDESTMDVSFEVKTESTKKKEPMR</sequence>
<evidence type="ECO:0000313" key="1">
    <source>
        <dbReference type="EMBL" id="HIQ96865.1"/>
    </source>
</evidence>
<reference evidence="1" key="1">
    <citation type="submission" date="2020-10" db="EMBL/GenBank/DDBJ databases">
        <authorList>
            <person name="Gilroy R."/>
        </authorList>
    </citation>
    <scope>NUCLEOTIDE SEQUENCE</scope>
    <source>
        <strain evidence="1">ChiSjej3B21-11622</strain>
    </source>
</reference>
<evidence type="ECO:0000313" key="2">
    <source>
        <dbReference type="Proteomes" id="UP000886886"/>
    </source>
</evidence>
<dbReference type="Proteomes" id="UP000886886">
    <property type="component" value="Unassembled WGS sequence"/>
</dbReference>
<comment type="caution">
    <text evidence="1">The sequence shown here is derived from an EMBL/GenBank/DDBJ whole genome shotgun (WGS) entry which is preliminary data.</text>
</comment>
<name>A0A9D0ZWV1_9FIRM</name>
<protein>
    <submittedName>
        <fullName evidence="1">Uncharacterized protein</fullName>
    </submittedName>
</protein>
<dbReference type="EMBL" id="DVFT01000145">
    <property type="protein sequence ID" value="HIQ96865.1"/>
    <property type="molecule type" value="Genomic_DNA"/>
</dbReference>
<gene>
    <name evidence="1" type="ORF">IAB26_09905</name>
</gene>